<dbReference type="PROSITE" id="PS00105">
    <property type="entry name" value="AA_TRANSFER_CLASS_1"/>
    <property type="match status" value="1"/>
</dbReference>
<keyword evidence="5" id="KW-0663">Pyridoxal phosphate</keyword>
<protein>
    <recommendedName>
        <fullName evidence="6">Aminotransferase</fullName>
        <ecNumber evidence="6">2.6.1.-</ecNumber>
    </recommendedName>
</protein>
<organism evidence="8 9">
    <name type="scientific">Leuconostoc kimchii</name>
    <dbReference type="NCBI Taxonomy" id="136609"/>
    <lineage>
        <taxon>Bacteria</taxon>
        <taxon>Bacillati</taxon>
        <taxon>Bacillota</taxon>
        <taxon>Bacilli</taxon>
        <taxon>Lactobacillales</taxon>
        <taxon>Lactobacillaceae</taxon>
        <taxon>Leuconostoc</taxon>
    </lineage>
</organism>
<dbReference type="SUPFAM" id="SSF53383">
    <property type="entry name" value="PLP-dependent transferases"/>
    <property type="match status" value="1"/>
</dbReference>
<evidence type="ECO:0000256" key="6">
    <source>
        <dbReference type="RuleBase" id="RU000481"/>
    </source>
</evidence>
<evidence type="ECO:0000256" key="4">
    <source>
        <dbReference type="ARBA" id="ARBA00022679"/>
    </source>
</evidence>
<gene>
    <name evidence="8" type="ORF">EW139_04350</name>
</gene>
<dbReference type="InterPro" id="IPR015421">
    <property type="entry name" value="PyrdxlP-dep_Trfase_major"/>
</dbReference>
<evidence type="ECO:0000256" key="5">
    <source>
        <dbReference type="ARBA" id="ARBA00022898"/>
    </source>
</evidence>
<evidence type="ECO:0000259" key="7">
    <source>
        <dbReference type="Pfam" id="PF00155"/>
    </source>
</evidence>
<reference evidence="8 9" key="1">
    <citation type="submission" date="2019-03" db="EMBL/GenBank/DDBJ databases">
        <title>Complete Genome Sequence of Leuconostoc kimchii strain NKJ218 Isolated from Homemade Kimchi.</title>
        <authorList>
            <person name="Jung J.Y."/>
            <person name="Jin H.M."/>
            <person name="Jung J.-W."/>
            <person name="Lee S.-Y."/>
            <person name="Ryu B.-G."/>
            <person name="Han S.-S."/>
            <person name="Kang H.K."/>
            <person name="Choi H.W."/>
            <person name="Chung E.J."/>
            <person name="Choi K.-M."/>
        </authorList>
    </citation>
    <scope>NUCLEOTIDE SEQUENCE [LARGE SCALE GENOMIC DNA]</scope>
    <source>
        <strain evidence="8 9">NKJ218</strain>
    </source>
</reference>
<dbReference type="InterPro" id="IPR050596">
    <property type="entry name" value="AspAT/PAT-like"/>
</dbReference>
<proteinExistence type="inferred from homology"/>
<dbReference type="RefSeq" id="WP_013102424.1">
    <property type="nucleotide sequence ID" value="NZ_CP037939.1"/>
</dbReference>
<dbReference type="EC" id="2.6.1.-" evidence="6"/>
<evidence type="ECO:0000313" key="9">
    <source>
        <dbReference type="Proteomes" id="UP000295756"/>
    </source>
</evidence>
<accession>A0ABX5SJ67</accession>
<comment type="cofactor">
    <cofactor evidence="1 6">
        <name>pyridoxal 5'-phosphate</name>
        <dbReference type="ChEBI" id="CHEBI:597326"/>
    </cofactor>
</comment>
<dbReference type="Pfam" id="PF00155">
    <property type="entry name" value="Aminotran_1_2"/>
    <property type="match status" value="1"/>
</dbReference>
<dbReference type="PANTHER" id="PTHR46383:SF1">
    <property type="entry name" value="ASPARTATE AMINOTRANSFERASE"/>
    <property type="match status" value="1"/>
</dbReference>
<dbReference type="InterPro" id="IPR004839">
    <property type="entry name" value="Aminotransferase_I/II_large"/>
</dbReference>
<keyword evidence="4 6" id="KW-0808">Transferase</keyword>
<comment type="similarity">
    <text evidence="2 6">Belongs to the class-I pyridoxal-phosphate-dependent aminotransferase family.</text>
</comment>
<feature type="domain" description="Aminotransferase class I/classII large" evidence="7">
    <location>
        <begin position="30"/>
        <end position="385"/>
    </location>
</feature>
<evidence type="ECO:0000256" key="2">
    <source>
        <dbReference type="ARBA" id="ARBA00007441"/>
    </source>
</evidence>
<dbReference type="Gene3D" id="3.90.1150.10">
    <property type="entry name" value="Aspartate Aminotransferase, domain 1"/>
    <property type="match status" value="1"/>
</dbReference>
<dbReference type="InterPro" id="IPR004838">
    <property type="entry name" value="NHTrfase_class1_PyrdxlP-BS"/>
</dbReference>
<keyword evidence="3 6" id="KW-0032">Aminotransferase</keyword>
<evidence type="ECO:0000256" key="3">
    <source>
        <dbReference type="ARBA" id="ARBA00022576"/>
    </source>
</evidence>
<name>A0ABX5SJ67_9LACO</name>
<dbReference type="EMBL" id="CP037939">
    <property type="protein sequence ID" value="QBR47386.1"/>
    <property type="molecule type" value="Genomic_DNA"/>
</dbReference>
<dbReference type="InterPro" id="IPR015424">
    <property type="entry name" value="PyrdxlP-dep_Trfase"/>
</dbReference>
<evidence type="ECO:0000313" key="8">
    <source>
        <dbReference type="EMBL" id="QBR47386.1"/>
    </source>
</evidence>
<dbReference type="Proteomes" id="UP000295756">
    <property type="component" value="Chromosome"/>
</dbReference>
<dbReference type="Gene3D" id="3.40.640.10">
    <property type="entry name" value="Type I PLP-dependent aspartate aminotransferase-like (Major domain)"/>
    <property type="match status" value="1"/>
</dbReference>
<dbReference type="GO" id="GO:0008483">
    <property type="term" value="F:transaminase activity"/>
    <property type="evidence" value="ECO:0007669"/>
    <property type="project" value="UniProtKB-KW"/>
</dbReference>
<dbReference type="CDD" id="cd00609">
    <property type="entry name" value="AAT_like"/>
    <property type="match status" value="1"/>
</dbReference>
<dbReference type="InterPro" id="IPR015422">
    <property type="entry name" value="PyrdxlP-dep_Trfase_small"/>
</dbReference>
<dbReference type="PANTHER" id="PTHR46383">
    <property type="entry name" value="ASPARTATE AMINOTRANSFERASE"/>
    <property type="match status" value="1"/>
</dbReference>
<evidence type="ECO:0000256" key="1">
    <source>
        <dbReference type="ARBA" id="ARBA00001933"/>
    </source>
</evidence>
<keyword evidence="9" id="KW-1185">Reference proteome</keyword>
<sequence>MISERAKTVEAAATLAMSKLAKDMQANGIDVINLGVGESNFQTPKHIAQAAIQAIQAEQTSFYTPTSGIKALKQAIVDQVKQRFDADIALNNVTVTTGAKLSLYALMQVLVNPGDTVVAAAPLWVSYVEQIKLAGGILHQVEPVNDELKLTVADLDTLSQSVKLIILNSPTNPTGQVYTRDEITAILDWANQHDVYIILDEIYGQLIYNGAVFTSGLQLQALENSRMVIVDGVSKAYAMTGWRIGWTLASSEIIIAMNKLLDHMTSNPTAVAQYAALAALTGDQSSVEEMRLAFENRLNVTYDLLNAVPGLKVAIKPQGAFYLFPKVSPDVLVAAGLTSTSELSMKILKEAHVAMPSGEGFGMPGYLRMGYAKDQAVLNEAVRRLTVFFEQYT</sequence>